<evidence type="ECO:0000256" key="5">
    <source>
        <dbReference type="ARBA" id="ARBA00022519"/>
    </source>
</evidence>
<dbReference type="OrthoDB" id="1096764at2"/>
<keyword evidence="4" id="KW-1003">Cell membrane</keyword>
<dbReference type="AlphaFoldDB" id="U6RIR4"/>
<dbReference type="InterPro" id="IPR037682">
    <property type="entry name" value="TonB_C"/>
</dbReference>
<dbReference type="Gene3D" id="3.30.1150.10">
    <property type="match status" value="1"/>
</dbReference>
<dbReference type="GO" id="GO:0055085">
    <property type="term" value="P:transmembrane transport"/>
    <property type="evidence" value="ECO:0007669"/>
    <property type="project" value="InterPro"/>
</dbReference>
<proteinExistence type="inferred from homology"/>
<evidence type="ECO:0000256" key="9">
    <source>
        <dbReference type="ARBA" id="ARBA00023136"/>
    </source>
</evidence>
<dbReference type="GO" id="GO:0015031">
    <property type="term" value="P:protein transport"/>
    <property type="evidence" value="ECO:0007669"/>
    <property type="project" value="UniProtKB-KW"/>
</dbReference>
<reference evidence="12 13" key="1">
    <citation type="submission" date="2013-04" db="EMBL/GenBank/DDBJ databases">
        <title>The Genome Sequence of Bacteroides massiliensis DSM 17679.</title>
        <authorList>
            <consortium name="The Broad Institute Genomics Platform"/>
            <person name="Earl A."/>
            <person name="Ward D."/>
            <person name="Feldgarden M."/>
            <person name="Gevers D."/>
            <person name="Martens E."/>
            <person name="Fenner L."/>
            <person name="Roux V."/>
            <person name="Mallet M.N."/>
            <person name="Raoult D."/>
            <person name="Walker B."/>
            <person name="Young S."/>
            <person name="Zeng Q."/>
            <person name="Gargeya S."/>
            <person name="Fitzgerald M."/>
            <person name="Haas B."/>
            <person name="Abouelleil A."/>
            <person name="Allen A.W."/>
            <person name="Alvarado L."/>
            <person name="Arachchi H.M."/>
            <person name="Berlin A.M."/>
            <person name="Chapman S.B."/>
            <person name="Gainer-Dewar J."/>
            <person name="Goldberg J."/>
            <person name="Griggs A."/>
            <person name="Gujja S."/>
            <person name="Hansen M."/>
            <person name="Howarth C."/>
            <person name="Imamovic A."/>
            <person name="Ireland A."/>
            <person name="Larimer J."/>
            <person name="McCowan C."/>
            <person name="Murphy C."/>
            <person name="Pearson M."/>
            <person name="Poon T.W."/>
            <person name="Priest M."/>
            <person name="Roberts A."/>
            <person name="Saif S."/>
            <person name="Shea T."/>
            <person name="Sisk P."/>
            <person name="Sykes S."/>
            <person name="Wortman J."/>
            <person name="Nusbaum C."/>
            <person name="Birren B."/>
        </authorList>
    </citation>
    <scope>NUCLEOTIDE SEQUENCE [LARGE SCALE GENOMIC DNA]</scope>
    <source>
        <strain evidence="13">B84634 / Timone 84634 / DSM 17679 / JCM 13223</strain>
    </source>
</reference>
<keyword evidence="13" id="KW-1185">Reference proteome</keyword>
<gene>
    <name evidence="12" type="ORF">HMPREF1534_01904</name>
</gene>
<keyword evidence="9" id="KW-0472">Membrane</keyword>
<dbReference type="InterPro" id="IPR051045">
    <property type="entry name" value="TonB-dependent_transducer"/>
</dbReference>
<feature type="domain" description="TonB C-terminal" evidence="11">
    <location>
        <begin position="191"/>
        <end position="287"/>
    </location>
</feature>
<dbReference type="PROSITE" id="PS51257">
    <property type="entry name" value="PROKAR_LIPOPROTEIN"/>
    <property type="match status" value="1"/>
</dbReference>
<evidence type="ECO:0000256" key="2">
    <source>
        <dbReference type="ARBA" id="ARBA00006555"/>
    </source>
</evidence>
<feature type="signal peptide" evidence="10">
    <location>
        <begin position="1"/>
        <end position="18"/>
    </location>
</feature>
<evidence type="ECO:0000256" key="6">
    <source>
        <dbReference type="ARBA" id="ARBA00022692"/>
    </source>
</evidence>
<keyword evidence="6" id="KW-0812">Transmembrane</keyword>
<dbReference type="Pfam" id="PF03544">
    <property type="entry name" value="TonB_C"/>
    <property type="match status" value="1"/>
</dbReference>
<dbReference type="InterPro" id="IPR006260">
    <property type="entry name" value="TonB/TolA_C"/>
</dbReference>
<dbReference type="GeneID" id="60062135"/>
<evidence type="ECO:0000256" key="4">
    <source>
        <dbReference type="ARBA" id="ARBA00022475"/>
    </source>
</evidence>
<evidence type="ECO:0000313" key="12">
    <source>
        <dbReference type="EMBL" id="EOA55088.1"/>
    </source>
</evidence>
<organism evidence="12 13">
    <name type="scientific">Phocaeicola massiliensis B84634 = Timone 84634 = DSM 17679 = JCM 13223</name>
    <dbReference type="NCBI Taxonomy" id="1121098"/>
    <lineage>
        <taxon>Bacteria</taxon>
        <taxon>Pseudomonadati</taxon>
        <taxon>Bacteroidota</taxon>
        <taxon>Bacteroidia</taxon>
        <taxon>Bacteroidales</taxon>
        <taxon>Bacteroidaceae</taxon>
        <taxon>Phocaeicola</taxon>
    </lineage>
</organism>
<accession>U6RIR4</accession>
<protein>
    <submittedName>
        <fullName evidence="12">TonB family domain-containing protein</fullName>
    </submittedName>
</protein>
<dbReference type="EMBL" id="AQHY01000022">
    <property type="protein sequence ID" value="EOA55088.1"/>
    <property type="molecule type" value="Genomic_DNA"/>
</dbReference>
<dbReference type="Pfam" id="PF20251">
    <property type="entry name" value="Big_14"/>
    <property type="match status" value="1"/>
</dbReference>
<dbReference type="GO" id="GO:0098797">
    <property type="term" value="C:plasma membrane protein complex"/>
    <property type="evidence" value="ECO:0007669"/>
    <property type="project" value="TreeGrafter"/>
</dbReference>
<evidence type="ECO:0000256" key="10">
    <source>
        <dbReference type="SAM" id="SignalP"/>
    </source>
</evidence>
<dbReference type="FunFam" id="3.30.1150.10:FF:000002">
    <property type="entry name" value="Energy transducer TonB"/>
    <property type="match status" value="1"/>
</dbReference>
<feature type="chain" id="PRO_5004676722" evidence="10">
    <location>
        <begin position="19"/>
        <end position="303"/>
    </location>
</feature>
<keyword evidence="5" id="KW-0997">Cell inner membrane</keyword>
<dbReference type="HOGENOM" id="CLU_917188_0_0_10"/>
<dbReference type="Proteomes" id="UP000017831">
    <property type="component" value="Unassembled WGS sequence"/>
</dbReference>
<evidence type="ECO:0000256" key="7">
    <source>
        <dbReference type="ARBA" id="ARBA00022927"/>
    </source>
</evidence>
<evidence type="ECO:0000313" key="13">
    <source>
        <dbReference type="Proteomes" id="UP000017831"/>
    </source>
</evidence>
<dbReference type="PROSITE" id="PS52015">
    <property type="entry name" value="TONB_CTD"/>
    <property type="match status" value="1"/>
</dbReference>
<name>U6RIR4_9BACT</name>
<evidence type="ECO:0000256" key="8">
    <source>
        <dbReference type="ARBA" id="ARBA00022989"/>
    </source>
</evidence>
<evidence type="ECO:0000259" key="11">
    <source>
        <dbReference type="PROSITE" id="PS52015"/>
    </source>
</evidence>
<dbReference type="GO" id="GO:0031992">
    <property type="term" value="F:energy transducer activity"/>
    <property type="evidence" value="ECO:0007669"/>
    <property type="project" value="TreeGrafter"/>
</dbReference>
<dbReference type="NCBIfam" id="TIGR01352">
    <property type="entry name" value="tonB_Cterm"/>
    <property type="match status" value="1"/>
</dbReference>
<keyword evidence="3" id="KW-0813">Transport</keyword>
<dbReference type="PANTHER" id="PTHR33446:SF2">
    <property type="entry name" value="PROTEIN TONB"/>
    <property type="match status" value="1"/>
</dbReference>
<evidence type="ECO:0000256" key="3">
    <source>
        <dbReference type="ARBA" id="ARBA00022448"/>
    </source>
</evidence>
<keyword evidence="10" id="KW-0732">Signal</keyword>
<dbReference type="PATRIC" id="fig|1121098.3.peg.1934"/>
<evidence type="ECO:0000256" key="1">
    <source>
        <dbReference type="ARBA" id="ARBA00004383"/>
    </source>
</evidence>
<dbReference type="STRING" id="1121098.HMPREF1534_01904"/>
<dbReference type="SUPFAM" id="SSF74653">
    <property type="entry name" value="TolA/TonB C-terminal domain"/>
    <property type="match status" value="1"/>
</dbReference>
<dbReference type="RefSeq" id="WP_005940147.1">
    <property type="nucleotide sequence ID" value="NZ_KB890353.1"/>
</dbReference>
<comment type="caution">
    <text evidence="12">The sequence shown here is derived from an EMBL/GenBank/DDBJ whole genome shotgun (WGS) entry which is preliminary data.</text>
</comment>
<comment type="subcellular location">
    <subcellularLocation>
        <location evidence="1">Cell inner membrane</location>
        <topology evidence="1">Single-pass membrane protein</topology>
        <orientation evidence="1">Periplasmic side</orientation>
    </subcellularLocation>
</comment>
<keyword evidence="7" id="KW-0653">Protein transport</keyword>
<dbReference type="InterPro" id="IPR046878">
    <property type="entry name" value="Big_14"/>
</dbReference>
<keyword evidence="8" id="KW-1133">Transmembrane helix</keyword>
<sequence length="303" mass="35084">MKMNILLCILTFCTFVVGCTNKPKQKEAPQAPINNTVGINDTLGLSLHPEFPVYSTKQKQVTFVLHNNSGTDIGFGGYYSYTYEDEKGIWRDVPMQLVVFDEEIIFWQGNKYYYNAELFRHTPGRYRFFLTVRRYSKEYTLMAEFQLQNNVVELFKRHPYSQLNDTLLLPEEEAVYPPIYNVIDQMPEFPGGMDKLLQFINDNMKYPTKAQTEGIQGRVVVQFIVDENGYIIEPNIVRSIEPSLDKEALRIIKMLPQWKPGILKGKAVKVKYTVPVTFKLNKNKRRNTPNFTINHTDIASGTP</sequence>
<dbReference type="eggNOG" id="COG0810">
    <property type="taxonomic scope" value="Bacteria"/>
</dbReference>
<comment type="similarity">
    <text evidence="2">Belongs to the TonB family.</text>
</comment>
<dbReference type="PANTHER" id="PTHR33446">
    <property type="entry name" value="PROTEIN TONB-RELATED"/>
    <property type="match status" value="1"/>
</dbReference>